<dbReference type="GO" id="GO:0005829">
    <property type="term" value="C:cytosol"/>
    <property type="evidence" value="ECO:0007669"/>
    <property type="project" value="TreeGrafter"/>
</dbReference>
<evidence type="ECO:0000256" key="6">
    <source>
        <dbReference type="HAMAP-Rule" id="MF_00074"/>
    </source>
</evidence>
<organism evidence="7 8">
    <name type="scientific">Tindallia californiensis</name>
    <dbReference type="NCBI Taxonomy" id="159292"/>
    <lineage>
        <taxon>Bacteria</taxon>
        <taxon>Bacillati</taxon>
        <taxon>Bacillota</taxon>
        <taxon>Clostridia</taxon>
        <taxon>Peptostreptococcales</taxon>
        <taxon>Tindalliaceae</taxon>
        <taxon>Tindallia</taxon>
    </lineage>
</organism>
<feature type="binding site" evidence="6">
    <location>
        <begin position="131"/>
        <end position="132"/>
    </location>
    <ligand>
        <name>S-adenosyl-L-methionine</name>
        <dbReference type="ChEBI" id="CHEBI:59789"/>
    </ligand>
</feature>
<dbReference type="AlphaFoldDB" id="A0A1H3PTL3"/>
<evidence type="ECO:0000313" key="7">
    <source>
        <dbReference type="EMBL" id="SDZ04376.1"/>
    </source>
</evidence>
<accession>A0A1H3PTL3</accession>
<dbReference type="Gene3D" id="3.40.50.150">
    <property type="entry name" value="Vaccinia Virus protein VP39"/>
    <property type="match status" value="1"/>
</dbReference>
<dbReference type="PANTHER" id="PTHR31760">
    <property type="entry name" value="S-ADENOSYL-L-METHIONINE-DEPENDENT METHYLTRANSFERASES SUPERFAMILY PROTEIN"/>
    <property type="match status" value="1"/>
</dbReference>
<dbReference type="PANTHER" id="PTHR31760:SF0">
    <property type="entry name" value="S-ADENOSYL-L-METHIONINE-DEPENDENT METHYLTRANSFERASES SUPERFAMILY PROTEIN"/>
    <property type="match status" value="1"/>
</dbReference>
<dbReference type="InterPro" id="IPR003682">
    <property type="entry name" value="rRNA_ssu_MeTfrase_G"/>
</dbReference>
<comment type="caution">
    <text evidence="6">Lacks conserved residue(s) required for the propagation of feature annotation.</text>
</comment>
<feature type="binding site" evidence="6">
    <location>
        <position position="85"/>
    </location>
    <ligand>
        <name>S-adenosyl-L-methionine</name>
        <dbReference type="ChEBI" id="CHEBI:59789"/>
    </ligand>
</feature>
<dbReference type="EMBL" id="FNPV01000007">
    <property type="protein sequence ID" value="SDZ04376.1"/>
    <property type="molecule type" value="Genomic_DNA"/>
</dbReference>
<keyword evidence="5 6" id="KW-0949">S-adenosyl-L-methionine</keyword>
<dbReference type="RefSeq" id="WP_242870106.1">
    <property type="nucleotide sequence ID" value="NZ_FNPV01000007.1"/>
</dbReference>
<keyword evidence="3 6" id="KW-0489">Methyltransferase</keyword>
<feature type="binding site" evidence="6">
    <location>
        <position position="150"/>
    </location>
    <ligand>
        <name>S-adenosyl-L-methionine</name>
        <dbReference type="ChEBI" id="CHEBI:59789"/>
    </ligand>
</feature>
<dbReference type="STRING" id="159292.SAMN05192546_10784"/>
<keyword evidence="4 6" id="KW-0808">Transferase</keyword>
<proteinExistence type="inferred from homology"/>
<evidence type="ECO:0000256" key="3">
    <source>
        <dbReference type="ARBA" id="ARBA00022603"/>
    </source>
</evidence>
<evidence type="ECO:0000313" key="8">
    <source>
        <dbReference type="Proteomes" id="UP000199230"/>
    </source>
</evidence>
<evidence type="ECO:0000256" key="4">
    <source>
        <dbReference type="ARBA" id="ARBA00022679"/>
    </source>
</evidence>
<dbReference type="CDD" id="cd02440">
    <property type="entry name" value="AdoMet_MTases"/>
    <property type="match status" value="1"/>
</dbReference>
<dbReference type="FunFam" id="3.40.50.150:FF:000041">
    <property type="entry name" value="Ribosomal RNA small subunit methyltransferase G"/>
    <property type="match status" value="1"/>
</dbReference>
<name>A0A1H3PTL3_9FIRM</name>
<dbReference type="GO" id="GO:0070043">
    <property type="term" value="F:rRNA (guanine-N7-)-methyltransferase activity"/>
    <property type="evidence" value="ECO:0007669"/>
    <property type="project" value="UniProtKB-UniRule"/>
</dbReference>
<evidence type="ECO:0000256" key="5">
    <source>
        <dbReference type="ARBA" id="ARBA00022691"/>
    </source>
</evidence>
<comment type="subcellular location">
    <subcellularLocation>
        <location evidence="6">Cytoplasm</location>
    </subcellularLocation>
</comment>
<dbReference type="EC" id="2.1.1.-" evidence="6"/>
<dbReference type="NCBIfam" id="TIGR00138">
    <property type="entry name" value="rsmG_gidB"/>
    <property type="match status" value="1"/>
</dbReference>
<dbReference type="HAMAP" id="MF_00074">
    <property type="entry name" value="16SrRNA_methyltr_G"/>
    <property type="match status" value="1"/>
</dbReference>
<evidence type="ECO:0000256" key="1">
    <source>
        <dbReference type="ARBA" id="ARBA00022490"/>
    </source>
</evidence>
<keyword evidence="1 6" id="KW-0963">Cytoplasm</keyword>
<sequence>MNEHQKKRMKEGMEEIGFSLKDHQLHQFRDYLELLQEWNQKMNLTAIKDADEILTHHFLDSATCSLYPSYGECHHILDLGTGAGFPGIPLKILFPEQSFVLMDSLNKRLVFLEKVKETLGLTSLELVHARAEEGARQKPYRENFDAVVSRAVASLPVLLEYTIPFLKVDGWFFCQKGPQWKEEIEEAKKAMQVFSVRLEDSLEVKVPFTDLNHQLLVFRKTNATQKTYPRKAGTPSKKPILNSL</sequence>
<dbReference type="SUPFAM" id="SSF53335">
    <property type="entry name" value="S-adenosyl-L-methionine-dependent methyltransferases"/>
    <property type="match status" value="1"/>
</dbReference>
<dbReference type="PIRSF" id="PIRSF003078">
    <property type="entry name" value="GidB"/>
    <property type="match status" value="1"/>
</dbReference>
<gene>
    <name evidence="6" type="primary">rsmG</name>
    <name evidence="7" type="ORF">SAMN05192546_10784</name>
</gene>
<protein>
    <recommendedName>
        <fullName evidence="6">Ribosomal RNA small subunit methyltransferase G</fullName>
        <ecNumber evidence="6">2.1.1.-</ecNumber>
    </recommendedName>
    <alternativeName>
        <fullName evidence="6">16S rRNA 7-methylguanosine methyltransferase</fullName>
        <shortName evidence="6">16S rRNA m7G methyltransferase</shortName>
    </alternativeName>
</protein>
<dbReference type="InterPro" id="IPR029063">
    <property type="entry name" value="SAM-dependent_MTases_sf"/>
</dbReference>
<dbReference type="Pfam" id="PF02527">
    <property type="entry name" value="GidB"/>
    <property type="match status" value="1"/>
</dbReference>
<keyword evidence="8" id="KW-1185">Reference proteome</keyword>
<feature type="binding site" evidence="6">
    <location>
        <position position="80"/>
    </location>
    <ligand>
        <name>S-adenosyl-L-methionine</name>
        <dbReference type="ChEBI" id="CHEBI:59789"/>
    </ligand>
</feature>
<keyword evidence="2 6" id="KW-0698">rRNA processing</keyword>
<comment type="function">
    <text evidence="6">Specifically methylates the N7 position of a guanine in 16S rRNA.</text>
</comment>
<comment type="similarity">
    <text evidence="6">Belongs to the methyltransferase superfamily. RNA methyltransferase RsmG family.</text>
</comment>
<reference evidence="7 8" key="1">
    <citation type="submission" date="2016-10" db="EMBL/GenBank/DDBJ databases">
        <authorList>
            <person name="de Groot N.N."/>
        </authorList>
    </citation>
    <scope>NUCLEOTIDE SEQUENCE [LARGE SCALE GENOMIC DNA]</scope>
    <source>
        <strain evidence="7 8">APO</strain>
    </source>
</reference>
<dbReference type="Proteomes" id="UP000199230">
    <property type="component" value="Unassembled WGS sequence"/>
</dbReference>
<evidence type="ECO:0000256" key="2">
    <source>
        <dbReference type="ARBA" id="ARBA00022552"/>
    </source>
</evidence>